<gene>
    <name evidence="1" type="ORF">BS297_24675</name>
</gene>
<evidence type="ECO:0000313" key="2">
    <source>
        <dbReference type="Proteomes" id="UP000325576"/>
    </source>
</evidence>
<proteinExistence type="predicted"/>
<dbReference type="AlphaFoldDB" id="A0A5N5E3A6"/>
<evidence type="ECO:0000313" key="1">
    <source>
        <dbReference type="EMBL" id="KAB2582644.1"/>
    </source>
</evidence>
<dbReference type="Proteomes" id="UP000325576">
    <property type="component" value="Unassembled WGS sequence"/>
</dbReference>
<accession>A0A5N5E3A6</accession>
<dbReference type="EMBL" id="MRBO01000659">
    <property type="protein sequence ID" value="KAB2582644.1"/>
    <property type="molecule type" value="Genomic_DNA"/>
</dbReference>
<protein>
    <submittedName>
        <fullName evidence="1">Uncharacterized protein</fullName>
    </submittedName>
</protein>
<name>A0A5N5E3A6_RHOER</name>
<organism evidence="1 2">
    <name type="scientific">Rhodococcus erythropolis</name>
    <name type="common">Arthrobacter picolinophilus</name>
    <dbReference type="NCBI Taxonomy" id="1833"/>
    <lineage>
        <taxon>Bacteria</taxon>
        <taxon>Bacillati</taxon>
        <taxon>Actinomycetota</taxon>
        <taxon>Actinomycetes</taxon>
        <taxon>Mycobacteriales</taxon>
        <taxon>Nocardiaceae</taxon>
        <taxon>Rhodococcus</taxon>
        <taxon>Rhodococcus erythropolis group</taxon>
    </lineage>
</organism>
<reference evidence="1 2" key="1">
    <citation type="journal article" date="2017" name="Poromechanics V (2013)">
        <title>Genomic Characterization of the Arsenic-Tolerant Actinobacterium, &lt;i&gt;Rhodococcus erythropolis&lt;/i&gt; S43.</title>
        <authorList>
            <person name="Retamal-Morales G."/>
            <person name="Mehnert M."/>
            <person name="Schwabe R."/>
            <person name="Tischler D."/>
            <person name="Schloemann M."/>
            <person name="Levican G.J."/>
        </authorList>
    </citation>
    <scope>NUCLEOTIDE SEQUENCE [LARGE SCALE GENOMIC DNA]</scope>
    <source>
        <strain evidence="1 2">S43</strain>
    </source>
</reference>
<sequence>MMIVDGSCIVDMPGPRLPLLTIEWCWQDRGSGLNLGVAPILRAAQPIGFCRTVHWRDRHRTRRDGYFALAEKAVGVQAL</sequence>
<comment type="caution">
    <text evidence="1">The sequence shown here is derived from an EMBL/GenBank/DDBJ whole genome shotgun (WGS) entry which is preliminary data.</text>
</comment>